<dbReference type="EMBL" id="CP000473">
    <property type="protein sequence ID" value="ABJ85485.1"/>
    <property type="molecule type" value="Genomic_DNA"/>
</dbReference>
<proteinExistence type="predicted"/>
<reference evidence="3" key="1">
    <citation type="submission" date="2006-10" db="EMBL/GenBank/DDBJ databases">
        <title>Complete sequence of Solibacter usitatus Ellin6076.</title>
        <authorList>
            <consortium name="US DOE Joint Genome Institute"/>
            <person name="Copeland A."/>
            <person name="Lucas S."/>
            <person name="Lapidus A."/>
            <person name="Barry K."/>
            <person name="Detter J.C."/>
            <person name="Glavina del Rio T."/>
            <person name="Hammon N."/>
            <person name="Israni S."/>
            <person name="Dalin E."/>
            <person name="Tice H."/>
            <person name="Pitluck S."/>
            <person name="Thompson L.S."/>
            <person name="Brettin T."/>
            <person name="Bruce D."/>
            <person name="Han C."/>
            <person name="Tapia R."/>
            <person name="Gilna P."/>
            <person name="Schmutz J."/>
            <person name="Larimer F."/>
            <person name="Land M."/>
            <person name="Hauser L."/>
            <person name="Kyrpides N."/>
            <person name="Mikhailova N."/>
            <person name="Janssen P.H."/>
            <person name="Kuske C.R."/>
            <person name="Richardson P."/>
        </authorList>
    </citation>
    <scope>NUCLEOTIDE SEQUENCE</scope>
    <source>
        <strain evidence="3">Ellin6076</strain>
    </source>
</reference>
<dbReference type="AlphaFoldDB" id="Q01XY0"/>
<gene>
    <name evidence="3" type="ordered locus">Acid_4524</name>
</gene>
<evidence type="ECO:0000256" key="1">
    <source>
        <dbReference type="SAM" id="SignalP"/>
    </source>
</evidence>
<keyword evidence="1" id="KW-0732">Signal</keyword>
<dbReference type="HOGENOM" id="CLU_1239924_0_0_0"/>
<dbReference type="OrthoDB" id="129374at2"/>
<keyword evidence="3" id="KW-0413">Isomerase</keyword>
<evidence type="ECO:0000259" key="2">
    <source>
        <dbReference type="Pfam" id="PF13462"/>
    </source>
</evidence>
<feature type="signal peptide" evidence="1">
    <location>
        <begin position="1"/>
        <end position="15"/>
    </location>
</feature>
<organism evidence="3">
    <name type="scientific">Solibacter usitatus (strain Ellin6076)</name>
    <dbReference type="NCBI Taxonomy" id="234267"/>
    <lineage>
        <taxon>Bacteria</taxon>
        <taxon>Pseudomonadati</taxon>
        <taxon>Acidobacteriota</taxon>
        <taxon>Terriglobia</taxon>
        <taxon>Bryobacterales</taxon>
        <taxon>Solibacteraceae</taxon>
        <taxon>Candidatus Solibacter</taxon>
    </lineage>
</organism>
<dbReference type="InterPro" id="IPR036249">
    <property type="entry name" value="Thioredoxin-like_sf"/>
</dbReference>
<sequence length="198" mass="21928" precursor="true">MKMFALALAMTLASAAAGPEIEKSRTMGNPSAPLRMDLYSDFTCPHCKMLHEQILPKLVADYVSTGKAYLVFHEYTLTGPGHEHSKTASLYADAAAKIGKYQQVSDALFATQSSWALNGKVWEAVAPALTEPERKRVQLLFKDPAVAADVQRDLNMGTASRVDRTPTLIITHKGKQTPWSWWENYGLFKSLVDAELQK</sequence>
<dbReference type="KEGG" id="sus:Acid_4524"/>
<dbReference type="GO" id="GO:0016853">
    <property type="term" value="F:isomerase activity"/>
    <property type="evidence" value="ECO:0007669"/>
    <property type="project" value="UniProtKB-KW"/>
</dbReference>
<evidence type="ECO:0000313" key="3">
    <source>
        <dbReference type="EMBL" id="ABJ85485.1"/>
    </source>
</evidence>
<name>Q01XY0_SOLUE</name>
<dbReference type="Pfam" id="PF13462">
    <property type="entry name" value="Thioredoxin_4"/>
    <property type="match status" value="1"/>
</dbReference>
<accession>Q01XY0</accession>
<protein>
    <submittedName>
        <fullName evidence="3">Protein-disulfide isomerase-like protein</fullName>
    </submittedName>
</protein>
<dbReference type="CDD" id="cd02972">
    <property type="entry name" value="DsbA_family"/>
    <property type="match status" value="1"/>
</dbReference>
<dbReference type="STRING" id="234267.Acid_4524"/>
<dbReference type="eggNOG" id="COG1651">
    <property type="taxonomic scope" value="Bacteria"/>
</dbReference>
<dbReference type="Gene3D" id="3.40.30.10">
    <property type="entry name" value="Glutaredoxin"/>
    <property type="match status" value="1"/>
</dbReference>
<dbReference type="InterPro" id="IPR012336">
    <property type="entry name" value="Thioredoxin-like_fold"/>
</dbReference>
<feature type="chain" id="PRO_5012971940" evidence="1">
    <location>
        <begin position="16"/>
        <end position="198"/>
    </location>
</feature>
<dbReference type="SUPFAM" id="SSF52833">
    <property type="entry name" value="Thioredoxin-like"/>
    <property type="match status" value="1"/>
</dbReference>
<feature type="domain" description="Thioredoxin-like fold" evidence="2">
    <location>
        <begin position="22"/>
        <end position="176"/>
    </location>
</feature>
<dbReference type="InParanoid" id="Q01XY0"/>